<dbReference type="InterPro" id="IPR007648">
    <property type="entry name" value="ATPase_inhibitor_mt"/>
</dbReference>
<protein>
    <recommendedName>
        <fullName evidence="4">ATPase inhibitor, mitochondrial</fullName>
    </recommendedName>
</protein>
<dbReference type="Gene3D" id="1.20.5.500">
    <property type="entry name" value="Single helix bin"/>
    <property type="match status" value="1"/>
</dbReference>
<evidence type="ECO:0000256" key="2">
    <source>
        <dbReference type="ARBA" id="ARBA00010901"/>
    </source>
</evidence>
<organism evidence="5 6">
    <name type="scientific">Pseudocercospora fuligena</name>
    <dbReference type="NCBI Taxonomy" id="685502"/>
    <lineage>
        <taxon>Eukaryota</taxon>
        <taxon>Fungi</taxon>
        <taxon>Dikarya</taxon>
        <taxon>Ascomycota</taxon>
        <taxon>Pezizomycotina</taxon>
        <taxon>Dothideomycetes</taxon>
        <taxon>Dothideomycetidae</taxon>
        <taxon>Mycosphaerellales</taxon>
        <taxon>Mycosphaerellaceae</taxon>
        <taxon>Pseudocercospora</taxon>
    </lineage>
</organism>
<reference evidence="5" key="1">
    <citation type="submission" date="2020-04" db="EMBL/GenBank/DDBJ databases">
        <title>Draft genome resource of the tomato pathogen Pseudocercospora fuligena.</title>
        <authorList>
            <person name="Zaccaron A."/>
        </authorList>
    </citation>
    <scope>NUCLEOTIDE SEQUENCE</scope>
    <source>
        <strain evidence="5">PF001</strain>
    </source>
</reference>
<evidence type="ECO:0000256" key="4">
    <source>
        <dbReference type="RuleBase" id="RU368087"/>
    </source>
</evidence>
<dbReference type="GO" id="GO:0005739">
    <property type="term" value="C:mitochondrion"/>
    <property type="evidence" value="ECO:0007669"/>
    <property type="project" value="UniProtKB-SubCell"/>
</dbReference>
<feature type="non-terminal residue" evidence="5">
    <location>
        <position position="1"/>
    </location>
</feature>
<dbReference type="EMBL" id="JABCIY010000240">
    <property type="protein sequence ID" value="KAF7187102.1"/>
    <property type="molecule type" value="Genomic_DNA"/>
</dbReference>
<sequence>SIIQIITFEHTSTRVQHSRSYCRQKINHEQDTQNLATMSRLTKPISLLLLRPHLIITSKRFNPLSIKRCFAEGDTGSPRLHGDSWTKREKATEDLYIKGREKNIMMLLKEKIAAQEAVLEKDRAILSAMEDQYGHLVEGTYDTAGQILASGKEGAGRMV</sequence>
<dbReference type="Proteomes" id="UP000660729">
    <property type="component" value="Unassembled WGS sequence"/>
</dbReference>
<proteinExistence type="inferred from homology"/>
<keyword evidence="3" id="KW-0496">Mitochondrion</keyword>
<comment type="caution">
    <text evidence="5">The sequence shown here is derived from an EMBL/GenBank/DDBJ whole genome shotgun (WGS) entry which is preliminary data.</text>
</comment>
<evidence type="ECO:0000313" key="5">
    <source>
        <dbReference type="EMBL" id="KAF7187102.1"/>
    </source>
</evidence>
<evidence type="ECO:0000313" key="6">
    <source>
        <dbReference type="Proteomes" id="UP000660729"/>
    </source>
</evidence>
<dbReference type="OrthoDB" id="5532350at2759"/>
<comment type="function">
    <text evidence="4">Inhibits the enzyme activity of ATPase.</text>
</comment>
<accession>A0A8H6RAY0</accession>
<evidence type="ECO:0000256" key="3">
    <source>
        <dbReference type="ARBA" id="ARBA00023128"/>
    </source>
</evidence>
<gene>
    <name evidence="5" type="ORF">HII31_11579</name>
</gene>
<keyword evidence="6" id="KW-1185">Reference proteome</keyword>
<dbReference type="GO" id="GO:0042030">
    <property type="term" value="F:ATPase inhibitor activity"/>
    <property type="evidence" value="ECO:0007669"/>
    <property type="project" value="InterPro"/>
</dbReference>
<comment type="similarity">
    <text evidence="2 4">Belongs to the ATPase inhibitor family.</text>
</comment>
<comment type="subcellular location">
    <subcellularLocation>
        <location evidence="1">Mitochondrion</location>
    </subcellularLocation>
</comment>
<evidence type="ECO:0000256" key="1">
    <source>
        <dbReference type="ARBA" id="ARBA00004173"/>
    </source>
</evidence>
<name>A0A8H6RAY0_9PEZI</name>
<dbReference type="Pfam" id="PF04568">
    <property type="entry name" value="IATP"/>
    <property type="match status" value="1"/>
</dbReference>
<dbReference type="AlphaFoldDB" id="A0A8H6RAY0"/>